<proteinExistence type="predicted"/>
<dbReference type="RefSeq" id="WP_131101029.1">
    <property type="nucleotide sequence ID" value="NZ_CP036455.1"/>
</dbReference>
<dbReference type="OrthoDB" id="3482190at2"/>
<dbReference type="EMBL" id="CP036455">
    <property type="protein sequence ID" value="QBI56263.1"/>
    <property type="molecule type" value="Genomic_DNA"/>
</dbReference>
<dbReference type="KEGG" id="strr:EKD16_22550"/>
<name>A0A4P6Q6F9_9ACTN</name>
<dbReference type="Pfam" id="PF04149">
    <property type="entry name" value="DUF397"/>
    <property type="match status" value="2"/>
</dbReference>
<accession>A0A4P6Q6F9</accession>
<sequence length="108" mass="11358">MAALNPPHEWHKSSYSQPAGDNCVECASASWSTSSYSTNSANCVECTSATWAKSSYSTAQGQDCVEYTPLPTSIAVRDSKHPDAGHLDFPGSGWAAFLGAVKDAALDV</sequence>
<keyword evidence="3" id="KW-1185">Reference proteome</keyword>
<organism evidence="2 3">
    <name type="scientific">Streptomonospora litoralis</name>
    <dbReference type="NCBI Taxonomy" id="2498135"/>
    <lineage>
        <taxon>Bacteria</taxon>
        <taxon>Bacillati</taxon>
        <taxon>Actinomycetota</taxon>
        <taxon>Actinomycetes</taxon>
        <taxon>Streptosporangiales</taxon>
        <taxon>Nocardiopsidaceae</taxon>
        <taxon>Streptomonospora</taxon>
    </lineage>
</organism>
<evidence type="ECO:0000313" key="3">
    <source>
        <dbReference type="Proteomes" id="UP000292235"/>
    </source>
</evidence>
<feature type="domain" description="DUF397" evidence="1">
    <location>
        <begin position="9"/>
        <end position="28"/>
    </location>
</feature>
<evidence type="ECO:0000259" key="1">
    <source>
        <dbReference type="Pfam" id="PF04149"/>
    </source>
</evidence>
<protein>
    <recommendedName>
        <fullName evidence="1">DUF397 domain-containing protein</fullName>
    </recommendedName>
</protein>
<dbReference type="AlphaFoldDB" id="A0A4P6Q6F9"/>
<dbReference type="Proteomes" id="UP000292235">
    <property type="component" value="Chromosome"/>
</dbReference>
<evidence type="ECO:0000313" key="2">
    <source>
        <dbReference type="EMBL" id="QBI56263.1"/>
    </source>
</evidence>
<gene>
    <name evidence="2" type="ORF">EKD16_22550</name>
</gene>
<reference evidence="2 3" key="1">
    <citation type="submission" date="2019-02" db="EMBL/GenBank/DDBJ databases">
        <authorList>
            <person name="Khodamoradi S."/>
            <person name="Hahnke R.L."/>
            <person name="Kaempfer P."/>
            <person name="Schumann P."/>
            <person name="Rohde M."/>
            <person name="Steinert M."/>
            <person name="Luzhetskyy A."/>
            <person name="Wink J."/>
            <person name="Ruckert C."/>
        </authorList>
    </citation>
    <scope>NUCLEOTIDE SEQUENCE [LARGE SCALE GENOMIC DNA]</scope>
    <source>
        <strain evidence="2 3">M2</strain>
    </source>
</reference>
<dbReference type="InterPro" id="IPR007278">
    <property type="entry name" value="DUF397"/>
</dbReference>
<feature type="domain" description="DUF397" evidence="1">
    <location>
        <begin position="49"/>
        <end position="102"/>
    </location>
</feature>